<dbReference type="PROSITE" id="PS00107">
    <property type="entry name" value="PROTEIN_KINASE_ATP"/>
    <property type="match status" value="1"/>
</dbReference>
<keyword evidence="2" id="KW-0723">Serine/threonine-protein kinase</keyword>
<evidence type="ECO:0000256" key="3">
    <source>
        <dbReference type="ARBA" id="ARBA00022679"/>
    </source>
</evidence>
<comment type="catalytic activity">
    <reaction evidence="8">
        <text>L-seryl-[protein] + ATP = O-phospho-L-seryl-[protein] + ADP + H(+)</text>
        <dbReference type="Rhea" id="RHEA:17989"/>
        <dbReference type="Rhea" id="RHEA-COMP:9863"/>
        <dbReference type="Rhea" id="RHEA-COMP:11604"/>
        <dbReference type="ChEBI" id="CHEBI:15378"/>
        <dbReference type="ChEBI" id="CHEBI:29999"/>
        <dbReference type="ChEBI" id="CHEBI:30616"/>
        <dbReference type="ChEBI" id="CHEBI:83421"/>
        <dbReference type="ChEBI" id="CHEBI:456216"/>
        <dbReference type="EC" id="2.7.11.1"/>
    </reaction>
</comment>
<evidence type="ECO:0000256" key="8">
    <source>
        <dbReference type="ARBA" id="ARBA00048679"/>
    </source>
</evidence>
<dbReference type="AlphaFoldDB" id="A0ABC8RCJ0"/>
<comment type="caution">
    <text evidence="11">The sequence shown here is derived from an EMBL/GenBank/DDBJ whole genome shotgun (WGS) entry which is preliminary data.</text>
</comment>
<dbReference type="PANTHER" id="PTHR43895">
    <property type="entry name" value="CALCIUM/CALMODULIN-DEPENDENT PROTEIN KINASE KINASE-RELATED"/>
    <property type="match status" value="1"/>
</dbReference>
<evidence type="ECO:0000256" key="7">
    <source>
        <dbReference type="ARBA" id="ARBA00047899"/>
    </source>
</evidence>
<keyword evidence="4 9" id="KW-0547">Nucleotide-binding</keyword>
<evidence type="ECO:0000256" key="5">
    <source>
        <dbReference type="ARBA" id="ARBA00022777"/>
    </source>
</evidence>
<keyword evidence="5" id="KW-0418">Kinase</keyword>
<organism evidence="11 12">
    <name type="scientific">Ilex paraguariensis</name>
    <name type="common">yerba mate</name>
    <dbReference type="NCBI Taxonomy" id="185542"/>
    <lineage>
        <taxon>Eukaryota</taxon>
        <taxon>Viridiplantae</taxon>
        <taxon>Streptophyta</taxon>
        <taxon>Embryophyta</taxon>
        <taxon>Tracheophyta</taxon>
        <taxon>Spermatophyta</taxon>
        <taxon>Magnoliopsida</taxon>
        <taxon>eudicotyledons</taxon>
        <taxon>Gunneridae</taxon>
        <taxon>Pentapetalae</taxon>
        <taxon>asterids</taxon>
        <taxon>campanulids</taxon>
        <taxon>Aquifoliales</taxon>
        <taxon>Aquifoliaceae</taxon>
        <taxon>Ilex</taxon>
    </lineage>
</organism>
<keyword evidence="12" id="KW-1185">Reference proteome</keyword>
<dbReference type="EC" id="2.7.11.1" evidence="1"/>
<evidence type="ECO:0000256" key="4">
    <source>
        <dbReference type="ARBA" id="ARBA00022741"/>
    </source>
</evidence>
<dbReference type="PROSITE" id="PS50011">
    <property type="entry name" value="PROTEIN_KINASE_DOM"/>
    <property type="match status" value="1"/>
</dbReference>
<dbReference type="GO" id="GO:0004674">
    <property type="term" value="F:protein serine/threonine kinase activity"/>
    <property type="evidence" value="ECO:0007669"/>
    <property type="project" value="UniProtKB-KW"/>
</dbReference>
<evidence type="ECO:0000313" key="12">
    <source>
        <dbReference type="Proteomes" id="UP001642360"/>
    </source>
</evidence>
<keyword evidence="3" id="KW-0808">Transferase</keyword>
<evidence type="ECO:0000256" key="1">
    <source>
        <dbReference type="ARBA" id="ARBA00012513"/>
    </source>
</evidence>
<accession>A0ABC8RCJ0</accession>
<evidence type="ECO:0000256" key="6">
    <source>
        <dbReference type="ARBA" id="ARBA00022840"/>
    </source>
</evidence>
<dbReference type="Proteomes" id="UP001642360">
    <property type="component" value="Unassembled WGS sequence"/>
</dbReference>
<evidence type="ECO:0000259" key="10">
    <source>
        <dbReference type="PROSITE" id="PS50011"/>
    </source>
</evidence>
<comment type="catalytic activity">
    <reaction evidence="7">
        <text>L-threonyl-[protein] + ATP = O-phospho-L-threonyl-[protein] + ADP + H(+)</text>
        <dbReference type="Rhea" id="RHEA:46608"/>
        <dbReference type="Rhea" id="RHEA-COMP:11060"/>
        <dbReference type="Rhea" id="RHEA-COMP:11605"/>
        <dbReference type="ChEBI" id="CHEBI:15378"/>
        <dbReference type="ChEBI" id="CHEBI:30013"/>
        <dbReference type="ChEBI" id="CHEBI:30616"/>
        <dbReference type="ChEBI" id="CHEBI:61977"/>
        <dbReference type="ChEBI" id="CHEBI:456216"/>
        <dbReference type="EC" id="2.7.11.1"/>
    </reaction>
</comment>
<dbReference type="InterPro" id="IPR000719">
    <property type="entry name" value="Prot_kinase_dom"/>
</dbReference>
<dbReference type="PANTHER" id="PTHR43895:SF32">
    <property type="entry name" value="SERINE_THREONINE-PROTEIN KINASE CHK1"/>
    <property type="match status" value="1"/>
</dbReference>
<evidence type="ECO:0000256" key="2">
    <source>
        <dbReference type="ARBA" id="ARBA00022527"/>
    </source>
</evidence>
<feature type="domain" description="Protein kinase" evidence="10">
    <location>
        <begin position="143"/>
        <end position="196"/>
    </location>
</feature>
<dbReference type="EMBL" id="CAUOFW020000987">
    <property type="protein sequence ID" value="CAK9139782.1"/>
    <property type="molecule type" value="Genomic_DNA"/>
</dbReference>
<name>A0ABC8RCJ0_9AQUA</name>
<evidence type="ECO:0000313" key="11">
    <source>
        <dbReference type="EMBL" id="CAK9139782.1"/>
    </source>
</evidence>
<dbReference type="InterPro" id="IPR017441">
    <property type="entry name" value="Protein_kinase_ATP_BS"/>
</dbReference>
<dbReference type="GO" id="GO:0005524">
    <property type="term" value="F:ATP binding"/>
    <property type="evidence" value="ECO:0007669"/>
    <property type="project" value="UniProtKB-UniRule"/>
</dbReference>
<dbReference type="Gene3D" id="3.30.200.20">
    <property type="entry name" value="Phosphorylase Kinase, domain 1"/>
    <property type="match status" value="1"/>
</dbReference>
<protein>
    <recommendedName>
        <fullName evidence="1">non-specific serine/threonine protein kinase</fullName>
        <ecNumber evidence="1">2.7.11.1</ecNumber>
    </recommendedName>
</protein>
<keyword evidence="6 9" id="KW-0067">ATP-binding</keyword>
<proteinExistence type="predicted"/>
<evidence type="ECO:0000256" key="9">
    <source>
        <dbReference type="PROSITE-ProRule" id="PRU10141"/>
    </source>
</evidence>
<gene>
    <name evidence="11" type="ORF">ILEXP_LOCUS7184</name>
</gene>
<dbReference type="SUPFAM" id="SSF56112">
    <property type="entry name" value="Protein kinase-like (PK-like)"/>
    <property type="match status" value="1"/>
</dbReference>
<sequence length="196" mass="22348">MRIVGTLVYSHVTIIELLNKVEDQLTGSDVRYFLISSDHLSGYLAIHPPVSLSLSHTHRRTQKSFDLCCLVQPSLVLRSRSSRPSSPPRSTYNPISPRHSRTTLRSYLRLFRFLWGSLSIVVNFVATERWERMKRATKKVGKYEVGRTVGEGTFAKVKFAQNTETGESVAVKVMAKSTILKHKMVNQVQSKHRIYT</sequence>
<dbReference type="InterPro" id="IPR011009">
    <property type="entry name" value="Kinase-like_dom_sf"/>
</dbReference>
<reference evidence="11 12" key="1">
    <citation type="submission" date="2024-02" db="EMBL/GenBank/DDBJ databases">
        <authorList>
            <person name="Vignale AGUSTIN F."/>
            <person name="Sosa J E."/>
            <person name="Modenutti C."/>
        </authorList>
    </citation>
    <scope>NUCLEOTIDE SEQUENCE [LARGE SCALE GENOMIC DNA]</scope>
</reference>
<feature type="binding site" evidence="9">
    <location>
        <position position="181"/>
    </location>
    <ligand>
        <name>ATP</name>
        <dbReference type="ChEBI" id="CHEBI:30616"/>
    </ligand>
</feature>